<evidence type="ECO:0000313" key="1">
    <source>
        <dbReference type="EMBL" id="KAK6516546.1"/>
    </source>
</evidence>
<organism evidence="1 2">
    <name type="scientific">Arthrobotrys conoides</name>
    <dbReference type="NCBI Taxonomy" id="74498"/>
    <lineage>
        <taxon>Eukaryota</taxon>
        <taxon>Fungi</taxon>
        <taxon>Dikarya</taxon>
        <taxon>Ascomycota</taxon>
        <taxon>Pezizomycotina</taxon>
        <taxon>Orbiliomycetes</taxon>
        <taxon>Orbiliales</taxon>
        <taxon>Orbiliaceae</taxon>
        <taxon>Arthrobotrys</taxon>
    </lineage>
</organism>
<reference evidence="1 2" key="1">
    <citation type="submission" date="2019-10" db="EMBL/GenBank/DDBJ databases">
        <authorList>
            <person name="Palmer J.M."/>
        </authorList>
    </citation>
    <scope>NUCLEOTIDE SEQUENCE [LARGE SCALE GENOMIC DNA]</scope>
    <source>
        <strain evidence="1 2">TWF506</strain>
    </source>
</reference>
<name>A0AAN8NRR4_9PEZI</name>
<protein>
    <submittedName>
        <fullName evidence="1">Uncharacterized protein</fullName>
    </submittedName>
</protein>
<comment type="caution">
    <text evidence="1">The sequence shown here is derived from an EMBL/GenBank/DDBJ whole genome shotgun (WGS) entry which is preliminary data.</text>
</comment>
<dbReference type="EMBL" id="JAVHJM010000003">
    <property type="protein sequence ID" value="KAK6516546.1"/>
    <property type="molecule type" value="Genomic_DNA"/>
</dbReference>
<accession>A0AAN8NRR4</accession>
<sequence>MAERCAKFLSTVNKSSRTFLASALGESALFETVSNWSTVWPIAFFDDSYIGSFVLTLANDELISIVENQGDVERGKNLSLVCKKERDSVYIDIKAVPTFRELLSRIPSPFEQILATTIMEEFPDSSVYLAGLNTQSITSNNLAGVFAISSQSRELFAQLTEGTQDPEKYKTGGWMSYRHALLYCFLELLEKYRGTGLRRETMKKAKRAALILATRPELPLESLQVHLDAICLEVPIFPHDMQNLKDRVGEAFGYRQKLTVRDALREKKYNKAR</sequence>
<dbReference type="AlphaFoldDB" id="A0AAN8NRR4"/>
<evidence type="ECO:0000313" key="2">
    <source>
        <dbReference type="Proteomes" id="UP001307849"/>
    </source>
</evidence>
<proteinExistence type="predicted"/>
<keyword evidence="2" id="KW-1185">Reference proteome</keyword>
<dbReference type="Proteomes" id="UP001307849">
    <property type="component" value="Unassembled WGS sequence"/>
</dbReference>
<gene>
    <name evidence="1" type="ORF">TWF506_006451</name>
</gene>